<reference evidence="19" key="1">
    <citation type="submission" date="2023-12" db="EMBL/GenBank/DDBJ databases">
        <title>Identification and Expression Profile Analysis of Tudor Family Genes in Locusta migratoria, and Functional Characterization of LmTdr7.</title>
        <authorList>
            <person name="Deng S."/>
            <person name="Wang J."/>
            <person name="Ma E."/>
            <person name="Zhang J."/>
            <person name="Xing S."/>
        </authorList>
    </citation>
    <scope>NUCLEOTIDE SEQUENCE</scope>
</reference>
<comment type="catalytic activity">
    <reaction evidence="1">
        <text>S-ubiquitinyl-[E2 ubiquitin-conjugating enzyme]-L-cysteine + [acceptor protein]-L-lysine = [E2 ubiquitin-conjugating enzyme]-L-cysteine + N(6)-ubiquitinyl-[acceptor protein]-L-lysine.</text>
        <dbReference type="EC" id="2.3.2.27"/>
    </reaction>
</comment>
<dbReference type="Gene3D" id="3.30.40.10">
    <property type="entry name" value="Zinc/RING finger domain, C3HC4 (zinc finger)"/>
    <property type="match status" value="1"/>
</dbReference>
<dbReference type="Pfam" id="PF13923">
    <property type="entry name" value="zf-C3HC4_2"/>
    <property type="match status" value="1"/>
</dbReference>
<dbReference type="EC" id="2.3.2.27" evidence="3"/>
<dbReference type="CDD" id="cd16613">
    <property type="entry name" value="RING-HC_UHRF"/>
    <property type="match status" value="1"/>
</dbReference>
<dbReference type="PROSITE" id="PS50089">
    <property type="entry name" value="ZF_RING_2"/>
    <property type="match status" value="1"/>
</dbReference>
<dbReference type="GO" id="GO:0044027">
    <property type="term" value="P:negative regulation of gene expression via chromosomal CpG island methylation"/>
    <property type="evidence" value="ECO:0007669"/>
    <property type="project" value="TreeGrafter"/>
</dbReference>
<dbReference type="InterPro" id="IPR029071">
    <property type="entry name" value="Ubiquitin-like_domsf"/>
</dbReference>
<feature type="region of interest" description="Disordered" evidence="14">
    <location>
        <begin position="167"/>
        <end position="271"/>
    </location>
</feature>
<evidence type="ECO:0000256" key="4">
    <source>
        <dbReference type="ARBA" id="ARBA00022679"/>
    </source>
</evidence>
<dbReference type="PANTHER" id="PTHR14140:SF45">
    <property type="entry name" value="RING-TYPE E3 UBIQUITIN TRANSFERASE"/>
    <property type="match status" value="1"/>
</dbReference>
<dbReference type="InterPro" id="IPR011011">
    <property type="entry name" value="Znf_FYVE_PHD"/>
</dbReference>
<dbReference type="InterPro" id="IPR021991">
    <property type="entry name" value="TTD_dom"/>
</dbReference>
<dbReference type="Pfam" id="PF00240">
    <property type="entry name" value="ubiquitin"/>
    <property type="match status" value="1"/>
</dbReference>
<evidence type="ECO:0000256" key="7">
    <source>
        <dbReference type="ARBA" id="ARBA00022786"/>
    </source>
</evidence>
<dbReference type="AlphaFoldDB" id="A0AAU7J938"/>
<dbReference type="Pfam" id="PF12148">
    <property type="entry name" value="TTD"/>
    <property type="match status" value="1"/>
</dbReference>
<keyword evidence="10 13" id="KW-0539">Nucleus</keyword>
<keyword evidence="6 12" id="KW-0863">Zinc-finger</keyword>
<evidence type="ECO:0000256" key="6">
    <source>
        <dbReference type="ARBA" id="ARBA00022771"/>
    </source>
</evidence>
<dbReference type="Gene3D" id="2.30.30.1150">
    <property type="match status" value="1"/>
</dbReference>
<dbReference type="EMBL" id="OR912215">
    <property type="protein sequence ID" value="XBN89716.1"/>
    <property type="molecule type" value="mRNA"/>
</dbReference>
<name>A0AAU7J938_LOCMI</name>
<evidence type="ECO:0000256" key="12">
    <source>
        <dbReference type="PROSITE-ProRule" id="PRU00175"/>
    </source>
</evidence>
<feature type="domain" description="YDG" evidence="18">
    <location>
        <begin position="521"/>
        <end position="683"/>
    </location>
</feature>
<evidence type="ECO:0000256" key="11">
    <source>
        <dbReference type="ARBA" id="ARBA00023306"/>
    </source>
</evidence>
<dbReference type="InterPro" id="IPR003105">
    <property type="entry name" value="SRA_YDG"/>
</dbReference>
<dbReference type="InterPro" id="IPR013083">
    <property type="entry name" value="Znf_RING/FYVE/PHD"/>
</dbReference>
<dbReference type="InterPro" id="IPR015947">
    <property type="entry name" value="PUA-like_sf"/>
</dbReference>
<dbReference type="SMART" id="SM00466">
    <property type="entry name" value="SRA"/>
    <property type="match status" value="1"/>
</dbReference>
<evidence type="ECO:0000259" key="16">
    <source>
        <dbReference type="PROSITE" id="PS50053"/>
    </source>
</evidence>
<accession>A0AAU7J938</accession>
<evidence type="ECO:0000256" key="3">
    <source>
        <dbReference type="ARBA" id="ARBA00012483"/>
    </source>
</evidence>
<dbReference type="InterPro" id="IPR001965">
    <property type="entry name" value="Znf_PHD"/>
</dbReference>
<comment type="subcellular location">
    <subcellularLocation>
        <location evidence="13">Nucleus</location>
    </subcellularLocation>
</comment>
<feature type="domain" description="PHD-type" evidence="15">
    <location>
        <begin position="418"/>
        <end position="469"/>
    </location>
</feature>
<dbReference type="GO" id="GO:0016567">
    <property type="term" value="P:protein ubiquitination"/>
    <property type="evidence" value="ECO:0007669"/>
    <property type="project" value="TreeGrafter"/>
</dbReference>
<feature type="domain" description="RING-type" evidence="17">
    <location>
        <begin position="794"/>
        <end position="833"/>
    </location>
</feature>
<dbReference type="SUPFAM" id="SSF54236">
    <property type="entry name" value="Ubiquitin-like"/>
    <property type="match status" value="1"/>
</dbReference>
<feature type="compositionally biased region" description="Basic and acidic residues" evidence="14">
    <location>
        <begin position="168"/>
        <end position="178"/>
    </location>
</feature>
<dbReference type="Pfam" id="PF02182">
    <property type="entry name" value="SAD_SRA"/>
    <property type="match status" value="1"/>
</dbReference>
<dbReference type="InterPro" id="IPR017907">
    <property type="entry name" value="Znf_RING_CS"/>
</dbReference>
<dbReference type="PROSITE" id="PS00518">
    <property type="entry name" value="ZF_RING_1"/>
    <property type="match status" value="1"/>
</dbReference>
<evidence type="ECO:0000313" key="19">
    <source>
        <dbReference type="EMBL" id="XBN89716.1"/>
    </source>
</evidence>
<dbReference type="Gene3D" id="2.30.280.10">
    <property type="entry name" value="SRA-YDG"/>
    <property type="match status" value="1"/>
</dbReference>
<evidence type="ECO:0000256" key="2">
    <source>
        <dbReference type="ARBA" id="ARBA00004906"/>
    </source>
</evidence>
<proteinExistence type="evidence at transcript level"/>
<dbReference type="InterPro" id="IPR045134">
    <property type="entry name" value="UHRF1/2-like"/>
</dbReference>
<dbReference type="InterPro" id="IPR019787">
    <property type="entry name" value="Znf_PHD-finger"/>
</dbReference>
<dbReference type="SMART" id="SM00213">
    <property type="entry name" value="UBQ"/>
    <property type="match status" value="1"/>
</dbReference>
<comment type="pathway">
    <text evidence="2">Protein modification; protein ubiquitination.</text>
</comment>
<dbReference type="SUPFAM" id="SSF88697">
    <property type="entry name" value="PUA domain-like"/>
    <property type="match status" value="1"/>
</dbReference>
<dbReference type="PANTHER" id="PTHR14140">
    <property type="entry name" value="E3 UBIQUITIN-PROTEIN LIGASE UHRF-RELATED"/>
    <property type="match status" value="1"/>
</dbReference>
<dbReference type="SUPFAM" id="SSF57903">
    <property type="entry name" value="FYVE/PHD zinc finger"/>
    <property type="match status" value="1"/>
</dbReference>
<feature type="domain" description="Ubiquitin-like" evidence="16">
    <location>
        <begin position="1"/>
        <end position="74"/>
    </location>
</feature>
<evidence type="ECO:0000259" key="18">
    <source>
        <dbReference type="PROSITE" id="PS51015"/>
    </source>
</evidence>
<evidence type="ECO:0000256" key="8">
    <source>
        <dbReference type="ARBA" id="ARBA00022833"/>
    </source>
</evidence>
<dbReference type="SMART" id="SM00249">
    <property type="entry name" value="PHD"/>
    <property type="match status" value="1"/>
</dbReference>
<keyword evidence="4" id="KW-0808">Transferase</keyword>
<keyword evidence="8" id="KW-0862">Zinc</keyword>
<protein>
    <recommendedName>
        <fullName evidence="3">RING-type E3 ubiquitin transferase</fullName>
        <ecNumber evidence="3">2.3.2.27</ecNumber>
    </recommendedName>
</protein>
<dbReference type="SUPFAM" id="SSF57850">
    <property type="entry name" value="RING/U-box"/>
    <property type="match status" value="1"/>
</dbReference>
<dbReference type="CDD" id="cd15525">
    <property type="entry name" value="PHD_UHRF1_2"/>
    <property type="match status" value="1"/>
</dbReference>
<dbReference type="InterPro" id="IPR000626">
    <property type="entry name" value="Ubiquitin-like_dom"/>
</dbReference>
<keyword evidence="9" id="KW-0238">DNA-binding</keyword>
<dbReference type="PROSITE" id="PS51015">
    <property type="entry name" value="YDG"/>
    <property type="match status" value="1"/>
</dbReference>
<dbReference type="PROSITE" id="PS50053">
    <property type="entry name" value="UBIQUITIN_2"/>
    <property type="match status" value="1"/>
</dbReference>
<dbReference type="GO" id="GO:0003677">
    <property type="term" value="F:DNA binding"/>
    <property type="evidence" value="ECO:0007669"/>
    <property type="project" value="UniProtKB-KW"/>
</dbReference>
<dbReference type="GO" id="GO:0061630">
    <property type="term" value="F:ubiquitin protein ligase activity"/>
    <property type="evidence" value="ECO:0007669"/>
    <property type="project" value="UniProtKB-EC"/>
</dbReference>
<dbReference type="InterPro" id="IPR036987">
    <property type="entry name" value="SRA-YDG_sf"/>
</dbReference>
<dbReference type="PROSITE" id="PS50016">
    <property type="entry name" value="ZF_PHD_2"/>
    <property type="match status" value="1"/>
</dbReference>
<sequence length="864" mass="97565">MFVKVRGPDCQRTEIITITLLMPVKELKEKVAELFQVEPAKQRLIYRGKQLEDEYKLFDYGVQMNEVLQLIVKQNVIQKEEVKEVEEAPLSVEKRLKNLPKISESKHFKVGEYVDFVDPLIGAWFQGKIKNIYVENQARFDAFVKEIDTSSHENGILQDGCTAVKGSDTFKKESKGETSDEERYETDSGRSSSLGMEENGIKSNGTTEHTEELNETTEDGPEGSAPDASPEKTNAASDTEHSESGDSGHSSHTSAKKKPLTNGEGAPSSEAKLDDGCVYEITNLNHVDEIEMLSKLSEVRPMSQKLLKLTDVKVGQTVLINHNDGEPGKLGYWFDFKIRKVTNDRTKKWLQGEIHIHSQNGCQLNNVKITNLEKIWEVEKLQLLKDRKNFSDLEPIEKRPVPALCDKCNDNPHKRCKSCSCQVCGKKNEPSKQIMCDECDSPYHIWCLTPPLDEIPDVDEWFCPDCKNDEQEIVRAGDKLKASKKKENAVYLKSGNTKWGKGMANVGLSKRCTIVPPHHFGPIPGVEVGTCWKFRIQASEAGVHRPPVSGIHGREDVGAFSIVLSGGYEDDEDFGDSFWYTGAGGRDLSGNKRTSVQSCDQLLTNTNKALAVNCAAPVSEKGAKAADWRKGKPVRVVRSYKFRKHSKFAPEQGLRYDGIYKVVEYRPERGQSGFIVWRYFLRRDDPTPAPWTAAGKKLIASLGLQLEVPENYDVALSKKSEEKPKKTTKRKLSSDNKINFFMKKVKAEPYVIDAKIQKIIAKDKQNSKLWETCSSSLQDGKKKYLDAVMENFSCICCQELLYRPITTPCNHNFCLDCMQRAFKAEVYTCPTCREDLTKKFQFVVNDNLFEALKAFFPGYEEGRK</sequence>
<evidence type="ECO:0000259" key="17">
    <source>
        <dbReference type="PROSITE" id="PS50089"/>
    </source>
</evidence>
<dbReference type="InterPro" id="IPR001841">
    <property type="entry name" value="Znf_RING"/>
</dbReference>
<evidence type="ECO:0000256" key="13">
    <source>
        <dbReference type="PROSITE-ProRule" id="PRU00358"/>
    </source>
</evidence>
<dbReference type="GO" id="GO:0005634">
    <property type="term" value="C:nucleus"/>
    <property type="evidence" value="ECO:0007669"/>
    <property type="project" value="UniProtKB-SubCell"/>
</dbReference>
<evidence type="ECO:0000256" key="9">
    <source>
        <dbReference type="ARBA" id="ARBA00023125"/>
    </source>
</evidence>
<dbReference type="Pfam" id="PF00628">
    <property type="entry name" value="PHD"/>
    <property type="match status" value="1"/>
</dbReference>
<dbReference type="SMART" id="SM00184">
    <property type="entry name" value="RING"/>
    <property type="match status" value="2"/>
</dbReference>
<evidence type="ECO:0000259" key="15">
    <source>
        <dbReference type="PROSITE" id="PS50016"/>
    </source>
</evidence>
<evidence type="ECO:0000256" key="1">
    <source>
        <dbReference type="ARBA" id="ARBA00000900"/>
    </source>
</evidence>
<dbReference type="FunFam" id="3.30.40.10:FF:000066">
    <property type="entry name" value="E3 ubiquitin-protein ligase UHRF2 isoform X1"/>
    <property type="match status" value="1"/>
</dbReference>
<dbReference type="GO" id="GO:0008270">
    <property type="term" value="F:zinc ion binding"/>
    <property type="evidence" value="ECO:0007669"/>
    <property type="project" value="UniProtKB-KW"/>
</dbReference>
<organism evidence="19">
    <name type="scientific">Locusta migratoria</name>
    <name type="common">Migratory locust</name>
    <dbReference type="NCBI Taxonomy" id="7004"/>
    <lineage>
        <taxon>Eukaryota</taxon>
        <taxon>Metazoa</taxon>
        <taxon>Ecdysozoa</taxon>
        <taxon>Arthropoda</taxon>
        <taxon>Hexapoda</taxon>
        <taxon>Insecta</taxon>
        <taxon>Pterygota</taxon>
        <taxon>Neoptera</taxon>
        <taxon>Polyneoptera</taxon>
        <taxon>Orthoptera</taxon>
        <taxon>Caelifera</taxon>
        <taxon>Acrididea</taxon>
        <taxon>Acridomorpha</taxon>
        <taxon>Acridoidea</taxon>
        <taxon>Acrididae</taxon>
        <taxon>Oedipodinae</taxon>
        <taxon>Locusta</taxon>
    </lineage>
</organism>
<keyword evidence="7" id="KW-0833">Ubl conjugation pathway</keyword>
<evidence type="ECO:0000256" key="14">
    <source>
        <dbReference type="SAM" id="MobiDB-lite"/>
    </source>
</evidence>
<keyword evidence="11" id="KW-0131">Cell cycle</keyword>
<dbReference type="Gene3D" id="2.30.30.140">
    <property type="match status" value="1"/>
</dbReference>
<evidence type="ECO:0000256" key="5">
    <source>
        <dbReference type="ARBA" id="ARBA00022723"/>
    </source>
</evidence>
<dbReference type="Gene3D" id="3.10.20.90">
    <property type="entry name" value="Phosphatidylinositol 3-kinase Catalytic Subunit, Chain A, domain 1"/>
    <property type="match status" value="1"/>
</dbReference>
<evidence type="ECO:0000256" key="10">
    <source>
        <dbReference type="ARBA" id="ARBA00023242"/>
    </source>
</evidence>
<keyword evidence="5" id="KW-0479">Metal-binding</keyword>